<reference evidence="5 6" key="1">
    <citation type="submission" date="2022-12" db="EMBL/GenBank/DDBJ databases">
        <title>Chromosome-level genome of Tegillarca granosa.</title>
        <authorList>
            <person name="Kim J."/>
        </authorList>
    </citation>
    <scope>NUCLEOTIDE SEQUENCE [LARGE SCALE GENOMIC DNA]</scope>
    <source>
        <strain evidence="5">Teg-2019</strain>
        <tissue evidence="5">Adductor muscle</tissue>
    </source>
</reference>
<evidence type="ECO:0000259" key="4">
    <source>
        <dbReference type="PROSITE" id="PS51034"/>
    </source>
</evidence>
<organism evidence="5 6">
    <name type="scientific">Tegillarca granosa</name>
    <name type="common">Malaysian cockle</name>
    <name type="synonym">Anadara granosa</name>
    <dbReference type="NCBI Taxonomy" id="220873"/>
    <lineage>
        <taxon>Eukaryota</taxon>
        <taxon>Metazoa</taxon>
        <taxon>Spiralia</taxon>
        <taxon>Lophotrochozoa</taxon>
        <taxon>Mollusca</taxon>
        <taxon>Bivalvia</taxon>
        <taxon>Autobranchia</taxon>
        <taxon>Pteriomorphia</taxon>
        <taxon>Arcoida</taxon>
        <taxon>Arcoidea</taxon>
        <taxon>Arcidae</taxon>
        <taxon>Tegillarca</taxon>
    </lineage>
</organism>
<feature type="region of interest" description="Disordered" evidence="3">
    <location>
        <begin position="39"/>
        <end position="58"/>
    </location>
</feature>
<dbReference type="PANTHER" id="PTHR14002:SF43">
    <property type="entry name" value="DELTA-LIKE PROTEIN"/>
    <property type="match status" value="1"/>
</dbReference>
<dbReference type="Pfam" id="PF00100">
    <property type="entry name" value="Zona_pellucida"/>
    <property type="match status" value="1"/>
</dbReference>
<proteinExistence type="predicted"/>
<keyword evidence="2" id="KW-1015">Disulfide bond</keyword>
<dbReference type="InterPro" id="IPR055355">
    <property type="entry name" value="ZP-C"/>
</dbReference>
<evidence type="ECO:0000256" key="2">
    <source>
        <dbReference type="ARBA" id="ARBA00023157"/>
    </source>
</evidence>
<evidence type="ECO:0000256" key="3">
    <source>
        <dbReference type="SAM" id="MobiDB-lite"/>
    </source>
</evidence>
<dbReference type="PROSITE" id="PS51034">
    <property type="entry name" value="ZP_2"/>
    <property type="match status" value="1"/>
</dbReference>
<keyword evidence="6" id="KW-1185">Reference proteome</keyword>
<sequence length="191" mass="21766">MYPEASGESFPTIIRHFRWKMDVDCIRLKTDIGNLNFRPDEATSTTKSPYSGINNPDGHVGGSIQHSVEIQFYKDQGFFEELTDNPLVLHIGENVYVKVSTKATTGKMRLHTCKTSPYSGSAVEYILIKDGCIKDTTTHILTQTNRETKFVFTAFEFPTYTSNVYVTCNATFCNTNDFSNECYQRCHNVRR</sequence>
<evidence type="ECO:0000256" key="1">
    <source>
        <dbReference type="ARBA" id="ARBA00022729"/>
    </source>
</evidence>
<gene>
    <name evidence="5" type="ORF">KUTeg_015041</name>
</gene>
<accession>A0ABQ9ETP8</accession>
<protein>
    <recommendedName>
        <fullName evidence="4">ZP domain-containing protein</fullName>
    </recommendedName>
</protein>
<dbReference type="Proteomes" id="UP001217089">
    <property type="component" value="Unassembled WGS sequence"/>
</dbReference>
<dbReference type="EMBL" id="JARBDR010000793">
    <property type="protein sequence ID" value="KAJ8306957.1"/>
    <property type="molecule type" value="Genomic_DNA"/>
</dbReference>
<dbReference type="InterPro" id="IPR042235">
    <property type="entry name" value="ZP-C_dom"/>
</dbReference>
<feature type="non-terminal residue" evidence="5">
    <location>
        <position position="191"/>
    </location>
</feature>
<evidence type="ECO:0000313" key="5">
    <source>
        <dbReference type="EMBL" id="KAJ8306957.1"/>
    </source>
</evidence>
<dbReference type="PANTHER" id="PTHR14002">
    <property type="entry name" value="ENDOGLIN/TGF-BETA RECEPTOR TYPE III"/>
    <property type="match status" value="1"/>
</dbReference>
<evidence type="ECO:0000313" key="6">
    <source>
        <dbReference type="Proteomes" id="UP001217089"/>
    </source>
</evidence>
<feature type="compositionally biased region" description="Polar residues" evidence="3">
    <location>
        <begin position="42"/>
        <end position="54"/>
    </location>
</feature>
<dbReference type="Gene3D" id="2.60.40.4100">
    <property type="entry name" value="Zona pellucida, ZP-C domain"/>
    <property type="match status" value="1"/>
</dbReference>
<feature type="domain" description="ZP" evidence="4">
    <location>
        <begin position="1"/>
        <end position="189"/>
    </location>
</feature>
<keyword evidence="1" id="KW-0732">Signal</keyword>
<dbReference type="InterPro" id="IPR001507">
    <property type="entry name" value="ZP_dom"/>
</dbReference>
<name>A0ABQ9ETP8_TEGGR</name>
<comment type="caution">
    <text evidence="5">The sequence shown here is derived from an EMBL/GenBank/DDBJ whole genome shotgun (WGS) entry which is preliminary data.</text>
</comment>